<evidence type="ECO:0000256" key="1">
    <source>
        <dbReference type="PROSITE-ProRule" id="PRU00325"/>
    </source>
</evidence>
<dbReference type="Proteomes" id="UP001163046">
    <property type="component" value="Unassembled WGS sequence"/>
</dbReference>
<keyword evidence="5" id="KW-1185">Reference proteome</keyword>
<comment type="caution">
    <text evidence="4">The sequence shown here is derived from an EMBL/GenBank/DDBJ whole genome shotgun (WGS) entry which is preliminary data.</text>
</comment>
<evidence type="ECO:0000259" key="3">
    <source>
        <dbReference type="PROSITE" id="PS50966"/>
    </source>
</evidence>
<keyword evidence="1" id="KW-0479">Metal-binding</keyword>
<dbReference type="AlphaFoldDB" id="A0A9W9YK31"/>
<protein>
    <recommendedName>
        <fullName evidence="3">SWIM-type domain-containing protein</fullName>
    </recommendedName>
</protein>
<feature type="region of interest" description="Disordered" evidence="2">
    <location>
        <begin position="257"/>
        <end position="293"/>
    </location>
</feature>
<dbReference type="OrthoDB" id="5989137at2759"/>
<gene>
    <name evidence="4" type="ORF">OS493_029024</name>
</gene>
<keyword evidence="1" id="KW-0863">Zinc-finger</keyword>
<keyword evidence="1" id="KW-0862">Zinc</keyword>
<evidence type="ECO:0000313" key="4">
    <source>
        <dbReference type="EMBL" id="KAJ7354915.1"/>
    </source>
</evidence>
<feature type="domain" description="SWIM-type" evidence="3">
    <location>
        <begin position="192"/>
        <end position="223"/>
    </location>
</feature>
<dbReference type="InterPro" id="IPR007527">
    <property type="entry name" value="Znf_SWIM"/>
</dbReference>
<name>A0A9W9YK31_9CNID</name>
<reference evidence="4" key="1">
    <citation type="submission" date="2023-01" db="EMBL/GenBank/DDBJ databases">
        <title>Genome assembly of the deep-sea coral Lophelia pertusa.</title>
        <authorList>
            <person name="Herrera S."/>
            <person name="Cordes E."/>
        </authorList>
    </citation>
    <scope>NUCLEOTIDE SEQUENCE</scope>
    <source>
        <strain evidence="4">USNM1676648</strain>
        <tissue evidence="4">Polyp</tissue>
    </source>
</reference>
<feature type="compositionally biased region" description="Polar residues" evidence="2">
    <location>
        <begin position="269"/>
        <end position="293"/>
    </location>
</feature>
<sequence length="385" mass="43073">MSLKARRKAGMPIGTSGKPVRPYTNASEAINNVMLQTKESYLRDKKKPETAKLSKLEFTKHVFEEVHRKQQEELTLAVIGLNDKYELSKMAAYLAVPRTSVSIDDAISKKTITVADADMSQTKEFQDLSVELCKVLVSKRGYKEEIARAVEEGALMLLNSPSAIQQQPTLDQKKAIKFEVASRSAKHGRVVCTVNVRHVSCGCPSFKADRVCKHSVAVAEKNGLLREHLQFICKGSARKGASHTPLAEAYVNKGVAGKKGSTNKHHYRPSQSTSGAMGPTNNSEVKSTNSQSENRVYSEIHHNDNPFILRILTKEANICKGCGNNFCHRQRIVPNDLVFEHKERYYFPLNGDWKKSRQQTRKQATITMQTPRASCRDIRISLKST</sequence>
<feature type="region of interest" description="Disordered" evidence="2">
    <location>
        <begin position="1"/>
        <end position="22"/>
    </location>
</feature>
<dbReference type="PROSITE" id="PS50966">
    <property type="entry name" value="ZF_SWIM"/>
    <property type="match status" value="1"/>
</dbReference>
<organism evidence="4 5">
    <name type="scientific">Desmophyllum pertusum</name>
    <dbReference type="NCBI Taxonomy" id="174260"/>
    <lineage>
        <taxon>Eukaryota</taxon>
        <taxon>Metazoa</taxon>
        <taxon>Cnidaria</taxon>
        <taxon>Anthozoa</taxon>
        <taxon>Hexacorallia</taxon>
        <taxon>Scleractinia</taxon>
        <taxon>Caryophylliina</taxon>
        <taxon>Caryophylliidae</taxon>
        <taxon>Desmophyllum</taxon>
    </lineage>
</organism>
<accession>A0A9W9YK31</accession>
<evidence type="ECO:0000256" key="2">
    <source>
        <dbReference type="SAM" id="MobiDB-lite"/>
    </source>
</evidence>
<proteinExistence type="predicted"/>
<dbReference type="EMBL" id="MU827330">
    <property type="protein sequence ID" value="KAJ7354915.1"/>
    <property type="molecule type" value="Genomic_DNA"/>
</dbReference>
<dbReference type="GO" id="GO:0008270">
    <property type="term" value="F:zinc ion binding"/>
    <property type="evidence" value="ECO:0007669"/>
    <property type="project" value="UniProtKB-KW"/>
</dbReference>
<evidence type="ECO:0000313" key="5">
    <source>
        <dbReference type="Proteomes" id="UP001163046"/>
    </source>
</evidence>